<comment type="caution">
    <text evidence="1">The sequence shown here is derived from an EMBL/GenBank/DDBJ whole genome shotgun (WGS) entry which is preliminary data.</text>
</comment>
<dbReference type="PANTHER" id="PTHR33337">
    <property type="entry name" value="GFA DOMAIN-CONTAINING PROTEIN"/>
    <property type="match status" value="1"/>
</dbReference>
<dbReference type="Gene3D" id="3.90.1590.10">
    <property type="entry name" value="glutathione-dependent formaldehyde- activating enzyme (gfa)"/>
    <property type="match status" value="2"/>
</dbReference>
<dbReference type="EMBL" id="JBAWTH010000039">
    <property type="protein sequence ID" value="KAL2284089.1"/>
    <property type="molecule type" value="Genomic_DNA"/>
</dbReference>
<dbReference type="InterPro" id="IPR011057">
    <property type="entry name" value="Mss4-like_sf"/>
</dbReference>
<name>A0ABR4ENR3_9PEZI</name>
<evidence type="ECO:0008006" key="3">
    <source>
        <dbReference type="Google" id="ProtNLM"/>
    </source>
</evidence>
<gene>
    <name evidence="1" type="ORF">FJTKL_09293</name>
</gene>
<proteinExistence type="predicted"/>
<dbReference type="Proteomes" id="UP001600888">
    <property type="component" value="Unassembled WGS sequence"/>
</dbReference>
<accession>A0ABR4ENR3</accession>
<organism evidence="1 2">
    <name type="scientific">Diaporthe vaccinii</name>
    <dbReference type="NCBI Taxonomy" id="105482"/>
    <lineage>
        <taxon>Eukaryota</taxon>
        <taxon>Fungi</taxon>
        <taxon>Dikarya</taxon>
        <taxon>Ascomycota</taxon>
        <taxon>Pezizomycotina</taxon>
        <taxon>Sordariomycetes</taxon>
        <taxon>Sordariomycetidae</taxon>
        <taxon>Diaporthales</taxon>
        <taxon>Diaporthaceae</taxon>
        <taxon>Diaporthe</taxon>
        <taxon>Diaporthe eres species complex</taxon>
    </lineage>
</organism>
<dbReference type="SUPFAM" id="SSF51316">
    <property type="entry name" value="Mss4-like"/>
    <property type="match status" value="3"/>
</dbReference>
<keyword evidence="2" id="KW-1185">Reference proteome</keyword>
<evidence type="ECO:0000313" key="1">
    <source>
        <dbReference type="EMBL" id="KAL2284089.1"/>
    </source>
</evidence>
<dbReference type="PANTHER" id="PTHR33337:SF32">
    <property type="entry name" value="DUF636 DOMAIN PROTEIN (AFU_ORTHOLOGUE AFUA_7G04120)"/>
    <property type="match status" value="1"/>
</dbReference>
<protein>
    <recommendedName>
        <fullName evidence="3">CENP-V/GFA domain-containing protein</fullName>
    </recommendedName>
</protein>
<sequence>MNFMISCLCGASRQEVVSDRPHLLPSDAEMDRHASGVLFISHLAINPPEHRILSGLSYHESEGAKRFFCGTCGCHIFQKFIVSPALASLAQSLGDVQPPTEFFAVTTGVITESPDKRDDTRFVRAPMDDTCDGGLGPWLPVAEMKGRTQSPETAAPQRSTYSSVPATCGCGNVKLLIQRPRELLGMGDKSEKAVQLPWSPYPDLMFPYKTTAKDELDNPSDEKWYLRKTGEEPKYMAGTCACKSCRLITGYEIQTWAFIPRAAISILISPDSATTGSASNISGRDTTQDAESYIPLDFEVLGNLPAGRNPLRSYESSPGVLREFCHGCGATVFWHSKVRPDLIDVSVGLLQAGEGARAESLLEWWRDRCSFAEDAGLGRKGWIKDWAESLIQGLEDGMRIQ</sequence>
<evidence type="ECO:0000313" key="2">
    <source>
        <dbReference type="Proteomes" id="UP001600888"/>
    </source>
</evidence>
<reference evidence="1 2" key="1">
    <citation type="submission" date="2024-03" db="EMBL/GenBank/DDBJ databases">
        <title>A high-quality draft genome sequence of Diaporthe vaccinii, a causative agent of upright dieback and viscid rot disease in cranberry plants.</title>
        <authorList>
            <person name="Sarrasin M."/>
            <person name="Lang B.F."/>
            <person name="Burger G."/>
        </authorList>
    </citation>
    <scope>NUCLEOTIDE SEQUENCE [LARGE SCALE GENOMIC DNA]</scope>
    <source>
        <strain evidence="1 2">IS7</strain>
    </source>
</reference>